<feature type="binding site" evidence="6">
    <location>
        <begin position="119"/>
        <end position="121"/>
    </location>
    <ligand>
        <name>substrate</name>
    </ligand>
</feature>
<evidence type="ECO:0000313" key="7">
    <source>
        <dbReference type="EMBL" id="MFB9991407.1"/>
    </source>
</evidence>
<comment type="subunit">
    <text evidence="6">Homodecamer.</text>
</comment>
<dbReference type="InterPro" id="IPR023064">
    <property type="entry name" value="D-ribose_pyranase"/>
</dbReference>
<organism evidence="7 8">
    <name type="scientific">Deinococcus oregonensis</name>
    <dbReference type="NCBI Taxonomy" id="1805970"/>
    <lineage>
        <taxon>Bacteria</taxon>
        <taxon>Thermotogati</taxon>
        <taxon>Deinococcota</taxon>
        <taxon>Deinococci</taxon>
        <taxon>Deinococcales</taxon>
        <taxon>Deinococcaceae</taxon>
        <taxon>Deinococcus</taxon>
    </lineage>
</organism>
<reference evidence="7 8" key="1">
    <citation type="submission" date="2024-09" db="EMBL/GenBank/DDBJ databases">
        <authorList>
            <person name="Sun Q."/>
            <person name="Mori K."/>
        </authorList>
    </citation>
    <scope>NUCLEOTIDE SEQUENCE [LARGE SCALE GENOMIC DNA]</scope>
    <source>
        <strain evidence="7 8">JCM 13503</strain>
    </source>
</reference>
<evidence type="ECO:0000256" key="2">
    <source>
        <dbReference type="ARBA" id="ARBA00012862"/>
    </source>
</evidence>
<dbReference type="Pfam" id="PF05025">
    <property type="entry name" value="RbsD_FucU"/>
    <property type="match status" value="1"/>
</dbReference>
<evidence type="ECO:0000256" key="5">
    <source>
        <dbReference type="ARBA" id="ARBA00023277"/>
    </source>
</evidence>
<comment type="similarity">
    <text evidence="6">Belongs to the RbsD / FucU family. RbsD subfamily.</text>
</comment>
<dbReference type="HAMAP" id="MF_01661">
    <property type="entry name" value="D_rib_pyranase"/>
    <property type="match status" value="1"/>
</dbReference>
<comment type="pathway">
    <text evidence="6">Carbohydrate metabolism; D-ribose degradation; D-ribose 5-phosphate from beta-D-ribopyranose: step 1/2.</text>
</comment>
<comment type="caution">
    <text evidence="7">The sequence shown here is derived from an EMBL/GenBank/DDBJ whole genome shotgun (WGS) entry which is preliminary data.</text>
</comment>
<evidence type="ECO:0000256" key="6">
    <source>
        <dbReference type="HAMAP-Rule" id="MF_01661"/>
    </source>
</evidence>
<sequence length="130" mass="13887">MKSGGLLHPELLALIARVGHTDTIVIADVGLPIPRNVPRIELAVVAGLPDLLSVLRAVVAELVVESVTLASETRIHSPAFHHQLESVLHAPTVEVDHETLKGMLHHAAAVIRTGETTPYANVILHCGVDF</sequence>
<proteinExistence type="inferred from homology"/>
<dbReference type="NCBIfam" id="NF008761">
    <property type="entry name" value="PRK11797.1"/>
    <property type="match status" value="1"/>
</dbReference>
<dbReference type="PANTHER" id="PTHR37831">
    <property type="entry name" value="D-RIBOSE PYRANASE"/>
    <property type="match status" value="1"/>
</dbReference>
<evidence type="ECO:0000313" key="8">
    <source>
        <dbReference type="Proteomes" id="UP001589733"/>
    </source>
</evidence>
<dbReference type="SUPFAM" id="SSF102546">
    <property type="entry name" value="RbsD-like"/>
    <property type="match status" value="1"/>
</dbReference>
<dbReference type="Proteomes" id="UP001589733">
    <property type="component" value="Unassembled WGS sequence"/>
</dbReference>
<dbReference type="EC" id="5.4.99.62" evidence="2 6"/>
<keyword evidence="4 6" id="KW-0413">Isomerase</keyword>
<name>A0ABV6AV82_9DEIO</name>
<evidence type="ECO:0000256" key="4">
    <source>
        <dbReference type="ARBA" id="ARBA00023235"/>
    </source>
</evidence>
<protein>
    <recommendedName>
        <fullName evidence="2 6">D-ribose pyranase</fullName>
        <ecNumber evidence="2 6">5.4.99.62</ecNumber>
    </recommendedName>
</protein>
<keyword evidence="3 6" id="KW-0963">Cytoplasm</keyword>
<dbReference type="Gene3D" id="3.40.1650.10">
    <property type="entry name" value="RbsD-like domain"/>
    <property type="match status" value="1"/>
</dbReference>
<feature type="binding site" evidence="6">
    <location>
        <position position="28"/>
    </location>
    <ligand>
        <name>substrate</name>
    </ligand>
</feature>
<dbReference type="GO" id="GO:0062193">
    <property type="term" value="F:D-ribose pyranase activity"/>
    <property type="evidence" value="ECO:0007669"/>
    <property type="project" value="UniProtKB-EC"/>
</dbReference>
<evidence type="ECO:0000256" key="3">
    <source>
        <dbReference type="ARBA" id="ARBA00022490"/>
    </source>
</evidence>
<feature type="active site" description="Proton donor" evidence="6">
    <location>
        <position position="20"/>
    </location>
</feature>
<evidence type="ECO:0000256" key="1">
    <source>
        <dbReference type="ARBA" id="ARBA00000223"/>
    </source>
</evidence>
<dbReference type="InterPro" id="IPR023750">
    <property type="entry name" value="RbsD-like_sf"/>
</dbReference>
<comment type="function">
    <text evidence="6">Catalyzes the interconversion of beta-pyran and beta-furan forms of D-ribose.</text>
</comment>
<comment type="catalytic activity">
    <reaction evidence="1 6">
        <text>beta-D-ribopyranose = beta-D-ribofuranose</text>
        <dbReference type="Rhea" id="RHEA:25432"/>
        <dbReference type="ChEBI" id="CHEBI:27476"/>
        <dbReference type="ChEBI" id="CHEBI:47002"/>
        <dbReference type="EC" id="5.4.99.62"/>
    </reaction>
</comment>
<keyword evidence="5 6" id="KW-0119">Carbohydrate metabolism</keyword>
<dbReference type="EMBL" id="JBHLYR010000014">
    <property type="protein sequence ID" value="MFB9991407.1"/>
    <property type="molecule type" value="Genomic_DNA"/>
</dbReference>
<keyword evidence="8" id="KW-1185">Reference proteome</keyword>
<dbReference type="InterPro" id="IPR007721">
    <property type="entry name" value="RbsD_FucU"/>
</dbReference>
<comment type="subcellular location">
    <subcellularLocation>
        <location evidence="6">Cytoplasm</location>
    </subcellularLocation>
</comment>
<dbReference type="PANTHER" id="PTHR37831:SF1">
    <property type="entry name" value="D-RIBOSE PYRANASE"/>
    <property type="match status" value="1"/>
</dbReference>
<dbReference type="RefSeq" id="WP_380006348.1">
    <property type="nucleotide sequence ID" value="NZ_JBHLYR010000014.1"/>
</dbReference>
<accession>A0ABV6AV82</accession>
<feature type="binding site" evidence="6">
    <location>
        <position position="97"/>
    </location>
    <ligand>
        <name>substrate</name>
    </ligand>
</feature>
<gene>
    <name evidence="6 7" type="primary">rbsD</name>
    <name evidence="7" type="ORF">ACFFLM_05395</name>
</gene>